<name>A0A6A8MFG5_9LACO</name>
<dbReference type="AlphaFoldDB" id="A0A6A8MFG5"/>
<dbReference type="PANTHER" id="PTHR39441">
    <property type="entry name" value="DUF2252 DOMAIN-CONTAINING PROTEIN"/>
    <property type="match status" value="1"/>
</dbReference>
<accession>A0A6A8MFG5</accession>
<dbReference type="OrthoDB" id="1491115at2"/>
<comment type="caution">
    <text evidence="1">The sequence shown here is derived from an EMBL/GenBank/DDBJ whole genome shotgun (WGS) entry which is preliminary data.</text>
</comment>
<dbReference type="PANTHER" id="PTHR39441:SF1">
    <property type="entry name" value="DUF2252 DOMAIN-CONTAINING PROTEIN"/>
    <property type="match status" value="1"/>
</dbReference>
<keyword evidence="2" id="KW-1185">Reference proteome</keyword>
<dbReference type="EMBL" id="VUMX01000022">
    <property type="protein sequence ID" value="MST87548.1"/>
    <property type="molecule type" value="Genomic_DNA"/>
</dbReference>
<protein>
    <submittedName>
        <fullName evidence="1">DUF2252 domain-containing protein</fullName>
    </submittedName>
</protein>
<gene>
    <name evidence="1" type="ORF">FYJ62_07905</name>
</gene>
<dbReference type="RefSeq" id="WP_154549155.1">
    <property type="nucleotide sequence ID" value="NZ_VUMX01000022.1"/>
</dbReference>
<proteinExistence type="predicted"/>
<sequence>MKTDKHEIESFKIDQLFIGDSKEDLIKLGKARRLTYPIRAISTFNPVDRDVVHLIRLTEEKMIPELLGMRHERMMQNPFSYFRATAGIMEADLRAFDDCLSHIPVIICGDSHLTNFGFFASPERQLLFGLNDFDEARIGNWEFDLKRLLTSIVLTGRINGFDQDAIKNVLRNSVHGYRRGIDYANSFDLLDLFYASYNINDLIEEMTESEQMKAVLKKVAQRAPKNNSDKVVKKFTHLDADGQLRFNENPPRARRVSPGLYAQLLQGMGEYQQSVSDDVRVLLMSYQVTDIIRYSVGVGSWGTRCYLALLTGKDGSHLVLQIKEAMPLRYNLSALTVSESRSQEKDEGKRIITAQRVLQTHYDPFLGAMHVNGRSFYVRQFRDMKDSIDPLKLDLESFSAYCLICSFILAVAHYESPTAPMIYGYVHKQRDLDDGLASWALAYADQMERDYAAFSKYLQGEDGDLDD</sequence>
<evidence type="ECO:0000313" key="2">
    <source>
        <dbReference type="Proteomes" id="UP000438120"/>
    </source>
</evidence>
<reference evidence="1 2" key="1">
    <citation type="submission" date="2019-08" db="EMBL/GenBank/DDBJ databases">
        <title>In-depth cultivation of the pig gut microbiome towards novel bacterial diversity and tailored functional studies.</title>
        <authorList>
            <person name="Wylensek D."/>
            <person name="Hitch T.C.A."/>
            <person name="Clavel T."/>
        </authorList>
    </citation>
    <scope>NUCLEOTIDE SEQUENCE [LARGE SCALE GENOMIC DNA]</scope>
    <source>
        <strain evidence="1 2">Bifido-178-WT-2B</strain>
    </source>
</reference>
<dbReference type="Pfam" id="PF10009">
    <property type="entry name" value="DUF2252"/>
    <property type="match status" value="1"/>
</dbReference>
<dbReference type="Proteomes" id="UP000438120">
    <property type="component" value="Unassembled WGS sequence"/>
</dbReference>
<dbReference type="InterPro" id="IPR018721">
    <property type="entry name" value="DUF2252"/>
</dbReference>
<organism evidence="1 2">
    <name type="scientific">Lactobacillus porci</name>
    <dbReference type="NCBI Taxonomy" id="2012477"/>
    <lineage>
        <taxon>Bacteria</taxon>
        <taxon>Bacillati</taxon>
        <taxon>Bacillota</taxon>
        <taxon>Bacilli</taxon>
        <taxon>Lactobacillales</taxon>
        <taxon>Lactobacillaceae</taxon>
        <taxon>Lactobacillus</taxon>
    </lineage>
</organism>
<evidence type="ECO:0000313" key="1">
    <source>
        <dbReference type="EMBL" id="MST87548.1"/>
    </source>
</evidence>